<proteinExistence type="predicted"/>
<dbReference type="EMBL" id="UOFG01000133">
    <property type="protein sequence ID" value="VAW60908.1"/>
    <property type="molecule type" value="Genomic_DNA"/>
</dbReference>
<evidence type="ECO:0008006" key="3">
    <source>
        <dbReference type="Google" id="ProtNLM"/>
    </source>
</evidence>
<protein>
    <recommendedName>
        <fullName evidence="3">DUF4381 domain-containing protein</fullName>
    </recommendedName>
</protein>
<sequence length="165" mass="18794">MNDLPIHDIHLPAAISGWPPAIGWWLLPVVACLVALIIYKLVQLKKQYSAPPAYKKMALREMQLLEEKFKHDEVNIEYLREVSALLRRIALSYLPRGTVASLTGTQWINQLNKLSGEEVFTPALGSLLMSAPYQKNISFNKNELLSSCRQWVKQLPEQPVKEETI</sequence>
<keyword evidence="1" id="KW-1133">Transmembrane helix</keyword>
<evidence type="ECO:0000313" key="2">
    <source>
        <dbReference type="EMBL" id="VAW60908.1"/>
    </source>
</evidence>
<gene>
    <name evidence="2" type="ORF">MNBD_GAMMA11-2808</name>
</gene>
<keyword evidence="1" id="KW-0812">Transmembrane</keyword>
<evidence type="ECO:0000256" key="1">
    <source>
        <dbReference type="SAM" id="Phobius"/>
    </source>
</evidence>
<dbReference type="AlphaFoldDB" id="A0A3B0WY05"/>
<keyword evidence="1" id="KW-0472">Membrane</keyword>
<name>A0A3B0WY05_9ZZZZ</name>
<accession>A0A3B0WY05</accession>
<organism evidence="2">
    <name type="scientific">hydrothermal vent metagenome</name>
    <dbReference type="NCBI Taxonomy" id="652676"/>
    <lineage>
        <taxon>unclassified sequences</taxon>
        <taxon>metagenomes</taxon>
        <taxon>ecological metagenomes</taxon>
    </lineage>
</organism>
<dbReference type="InterPro" id="IPR025489">
    <property type="entry name" value="DUF4381"/>
</dbReference>
<dbReference type="Pfam" id="PF14316">
    <property type="entry name" value="DUF4381"/>
    <property type="match status" value="1"/>
</dbReference>
<feature type="transmembrane region" description="Helical" evidence="1">
    <location>
        <begin position="22"/>
        <end position="42"/>
    </location>
</feature>
<reference evidence="2" key="1">
    <citation type="submission" date="2018-06" db="EMBL/GenBank/DDBJ databases">
        <authorList>
            <person name="Zhirakovskaya E."/>
        </authorList>
    </citation>
    <scope>NUCLEOTIDE SEQUENCE</scope>
</reference>